<gene>
    <name evidence="2" type="ORF">JX265_010379</name>
</gene>
<proteinExistence type="predicted"/>
<organism evidence="2 3">
    <name type="scientific">Neoarthrinium moseri</name>
    <dbReference type="NCBI Taxonomy" id="1658444"/>
    <lineage>
        <taxon>Eukaryota</taxon>
        <taxon>Fungi</taxon>
        <taxon>Dikarya</taxon>
        <taxon>Ascomycota</taxon>
        <taxon>Pezizomycotina</taxon>
        <taxon>Sordariomycetes</taxon>
        <taxon>Xylariomycetidae</taxon>
        <taxon>Amphisphaeriales</taxon>
        <taxon>Apiosporaceae</taxon>
        <taxon>Neoarthrinium</taxon>
    </lineage>
</organism>
<feature type="chain" id="PRO_5040478344" evidence="1">
    <location>
        <begin position="22"/>
        <end position="222"/>
    </location>
</feature>
<feature type="signal peptide" evidence="1">
    <location>
        <begin position="1"/>
        <end position="21"/>
    </location>
</feature>
<keyword evidence="1" id="KW-0732">Signal</keyword>
<protein>
    <submittedName>
        <fullName evidence="2">Uncharacterized protein</fullName>
    </submittedName>
</protein>
<evidence type="ECO:0000313" key="3">
    <source>
        <dbReference type="Proteomes" id="UP000829685"/>
    </source>
</evidence>
<sequence>MLSLKASLFGLLASLVLPSLATDRNIGCSKCLGASKDAVRYGCYQNCGKAFSSASHEFGVCRDYCSKFVFDHSCCSGSCPSDANTCMNNFYPPDDPTKKLRRSAEGERGHARDFVPSSDVTAVAVRHSETDLVEARDAGQICCKTASAIITASSFKLAPLLSEQRWNDDVGAGLVLVSTGVALSFACSKTFQIDCLFTVPAAHGAAADVPLGGGPLPGRNEL</sequence>
<dbReference type="Proteomes" id="UP000829685">
    <property type="component" value="Unassembled WGS sequence"/>
</dbReference>
<keyword evidence="3" id="KW-1185">Reference proteome</keyword>
<comment type="caution">
    <text evidence="2">The sequence shown here is derived from an EMBL/GenBank/DDBJ whole genome shotgun (WGS) entry which is preliminary data.</text>
</comment>
<name>A0A9P9WE95_9PEZI</name>
<evidence type="ECO:0000313" key="2">
    <source>
        <dbReference type="EMBL" id="KAI1859376.1"/>
    </source>
</evidence>
<dbReference type="AlphaFoldDB" id="A0A9P9WE95"/>
<accession>A0A9P9WE95</accession>
<dbReference type="EMBL" id="JAFIMR010000034">
    <property type="protein sequence ID" value="KAI1859376.1"/>
    <property type="molecule type" value="Genomic_DNA"/>
</dbReference>
<reference evidence="2" key="1">
    <citation type="submission" date="2021-03" db="EMBL/GenBank/DDBJ databases">
        <title>Revisited historic fungal species revealed as producer of novel bioactive compounds through whole genome sequencing and comparative genomics.</title>
        <authorList>
            <person name="Vignolle G.A."/>
            <person name="Hochenegger N."/>
            <person name="Mach R.L."/>
            <person name="Mach-Aigner A.R."/>
            <person name="Javad Rahimi M."/>
            <person name="Salim K.A."/>
            <person name="Chan C.M."/>
            <person name="Lim L.B.L."/>
            <person name="Cai F."/>
            <person name="Druzhinina I.S."/>
            <person name="U'Ren J.M."/>
            <person name="Derntl C."/>
        </authorList>
    </citation>
    <scope>NUCLEOTIDE SEQUENCE</scope>
    <source>
        <strain evidence="2">TUCIM 5799</strain>
    </source>
</reference>
<evidence type="ECO:0000256" key="1">
    <source>
        <dbReference type="SAM" id="SignalP"/>
    </source>
</evidence>
<dbReference type="OrthoDB" id="4710131at2759"/>